<dbReference type="EMBL" id="BAABHA010000013">
    <property type="protein sequence ID" value="GAA4389385.1"/>
    <property type="molecule type" value="Genomic_DNA"/>
</dbReference>
<dbReference type="PANTHER" id="PTHR43135">
    <property type="entry name" value="ALPHA-D-RIBOSE 1-METHYLPHOSPHONATE 5-TRIPHOSPHATE DIPHOSPHATASE"/>
    <property type="match status" value="1"/>
</dbReference>
<comment type="caution">
    <text evidence="3">The sequence shown here is derived from an EMBL/GenBank/DDBJ whole genome shotgun (WGS) entry which is preliminary data.</text>
</comment>
<sequence length="430" mass="46528">MRYRFNLLFSCFLVFPWLLWAQSAGVTAIKAGRLFDSERGIVLTNQIIIIRGNSITAVGKGIAIPPGATVLDLSQYTVLPGLIEAHSHLLMEHPGDEDNTLTVTKAVTMEGDALRALRGAARAQSYLDAGYTTVRDLGNSGVYADVALKRAIDEGTLPGPRLYVSGPGLAPEGGQVPGLMPGQTQLITGDYRIIRGVEDARLAVREHVYHGVDLIKIYSNSSPNKTYLSVPEMHAIVEEAHLHQLKVTAHATTDLAIRRALQAGVDGIEHGYVVADSTLRRMRRQHVILVPTDMDFQLAQRQVDKLRMNLSAEQVRTLAKPYHDRLLRARQAGTTIAAGSDMYMGLGLSRGQAAKRLLFAYAEAGLPLADILRAATWNGALLLAEPRLGRLQAGAWADIIAVKGNPLESLSSLEGVAFVMKAGVVIKPAP</sequence>
<dbReference type="Pfam" id="PF01979">
    <property type="entry name" value="Amidohydro_1"/>
    <property type="match status" value="1"/>
</dbReference>
<accession>A0ABP8JE28</accession>
<dbReference type="SUPFAM" id="SSF51338">
    <property type="entry name" value="Composite domain of metallo-dependent hydrolases"/>
    <property type="match status" value="2"/>
</dbReference>
<name>A0ABP8JE28_9BACT</name>
<proteinExistence type="predicted"/>
<feature type="domain" description="Amidohydrolase-related" evidence="2">
    <location>
        <begin position="77"/>
        <end position="425"/>
    </location>
</feature>
<evidence type="ECO:0000313" key="4">
    <source>
        <dbReference type="Proteomes" id="UP001500454"/>
    </source>
</evidence>
<dbReference type="InterPro" id="IPR057744">
    <property type="entry name" value="OTAase-like"/>
</dbReference>
<feature type="chain" id="PRO_5047519760" evidence="1">
    <location>
        <begin position="22"/>
        <end position="430"/>
    </location>
</feature>
<evidence type="ECO:0000256" key="1">
    <source>
        <dbReference type="SAM" id="SignalP"/>
    </source>
</evidence>
<dbReference type="Proteomes" id="UP001500454">
    <property type="component" value="Unassembled WGS sequence"/>
</dbReference>
<dbReference type="Gene3D" id="2.30.40.10">
    <property type="entry name" value="Urease, subunit C, domain 1"/>
    <property type="match status" value="1"/>
</dbReference>
<keyword evidence="4" id="KW-1185">Reference proteome</keyword>
<evidence type="ECO:0000259" key="2">
    <source>
        <dbReference type="Pfam" id="PF01979"/>
    </source>
</evidence>
<gene>
    <name evidence="3" type="ORF">GCM10023186_36670</name>
</gene>
<dbReference type="InterPro" id="IPR006680">
    <property type="entry name" value="Amidohydro-rel"/>
</dbReference>
<dbReference type="Gene3D" id="3.20.20.140">
    <property type="entry name" value="Metal-dependent hydrolases"/>
    <property type="match status" value="1"/>
</dbReference>
<keyword evidence="1" id="KW-0732">Signal</keyword>
<dbReference type="PANTHER" id="PTHR43135:SF3">
    <property type="entry name" value="ALPHA-D-RIBOSE 1-METHYLPHOSPHONATE 5-TRIPHOSPHATE DIPHOSPHATASE"/>
    <property type="match status" value="1"/>
</dbReference>
<dbReference type="InterPro" id="IPR051781">
    <property type="entry name" value="Metallo-dep_Hydrolase"/>
</dbReference>
<dbReference type="SUPFAM" id="SSF51556">
    <property type="entry name" value="Metallo-dependent hydrolases"/>
    <property type="match status" value="1"/>
</dbReference>
<organism evidence="3 4">
    <name type="scientific">Hymenobacter koreensis</name>
    <dbReference type="NCBI Taxonomy" id="1084523"/>
    <lineage>
        <taxon>Bacteria</taxon>
        <taxon>Pseudomonadati</taxon>
        <taxon>Bacteroidota</taxon>
        <taxon>Cytophagia</taxon>
        <taxon>Cytophagales</taxon>
        <taxon>Hymenobacteraceae</taxon>
        <taxon>Hymenobacter</taxon>
    </lineage>
</organism>
<feature type="signal peptide" evidence="1">
    <location>
        <begin position="1"/>
        <end position="21"/>
    </location>
</feature>
<reference evidence="4" key="1">
    <citation type="journal article" date="2019" name="Int. J. Syst. Evol. Microbiol.">
        <title>The Global Catalogue of Microorganisms (GCM) 10K type strain sequencing project: providing services to taxonomists for standard genome sequencing and annotation.</title>
        <authorList>
            <consortium name="The Broad Institute Genomics Platform"/>
            <consortium name="The Broad Institute Genome Sequencing Center for Infectious Disease"/>
            <person name="Wu L."/>
            <person name="Ma J."/>
        </authorList>
    </citation>
    <scope>NUCLEOTIDE SEQUENCE [LARGE SCALE GENOMIC DNA]</scope>
    <source>
        <strain evidence="4">JCM 17924</strain>
    </source>
</reference>
<dbReference type="InterPro" id="IPR011059">
    <property type="entry name" value="Metal-dep_hydrolase_composite"/>
</dbReference>
<evidence type="ECO:0000313" key="3">
    <source>
        <dbReference type="EMBL" id="GAA4389385.1"/>
    </source>
</evidence>
<protein>
    <submittedName>
        <fullName evidence="3">Amidohydrolase family protein</fullName>
    </submittedName>
</protein>
<dbReference type="InterPro" id="IPR032466">
    <property type="entry name" value="Metal_Hydrolase"/>
</dbReference>
<dbReference type="CDD" id="cd01299">
    <property type="entry name" value="Met_dep_hydrolase_A"/>
    <property type="match status" value="1"/>
</dbReference>